<accession>A0A2S2CYF1</accession>
<dbReference type="NCBIfam" id="NF009489">
    <property type="entry name" value="PRK12851.1"/>
    <property type="match status" value="1"/>
</dbReference>
<organism evidence="9 10">
    <name type="scientific">Azospirillum thermophilum</name>
    <dbReference type="NCBI Taxonomy" id="2202148"/>
    <lineage>
        <taxon>Bacteria</taxon>
        <taxon>Pseudomonadati</taxon>
        <taxon>Pseudomonadota</taxon>
        <taxon>Alphaproteobacteria</taxon>
        <taxon>Rhodospirillales</taxon>
        <taxon>Azospirillaceae</taxon>
        <taxon>Azospirillum</taxon>
    </lineage>
</organism>
<dbReference type="Proteomes" id="UP000245629">
    <property type="component" value="Plasmid unnamed2"/>
</dbReference>
<dbReference type="CDD" id="cd03344">
    <property type="entry name" value="GroEL"/>
    <property type="match status" value="1"/>
</dbReference>
<evidence type="ECO:0000256" key="5">
    <source>
        <dbReference type="ARBA" id="ARBA00023235"/>
    </source>
</evidence>
<protein>
    <recommendedName>
        <fullName evidence="7">60 kDa chaperonin</fullName>
    </recommendedName>
</protein>
<evidence type="ECO:0000256" key="3">
    <source>
        <dbReference type="ARBA" id="ARBA00022840"/>
    </source>
</evidence>
<dbReference type="Gene3D" id="1.10.560.10">
    <property type="entry name" value="GroEL-like equatorial domain"/>
    <property type="match status" value="1"/>
</dbReference>
<dbReference type="Gene3D" id="3.50.7.10">
    <property type="entry name" value="GroEL"/>
    <property type="match status" value="1"/>
</dbReference>
<dbReference type="InterPro" id="IPR027413">
    <property type="entry name" value="GROEL-like_equatorial_sf"/>
</dbReference>
<evidence type="ECO:0000313" key="10">
    <source>
        <dbReference type="Proteomes" id="UP000245629"/>
    </source>
</evidence>
<evidence type="ECO:0000256" key="8">
    <source>
        <dbReference type="SAM" id="MobiDB-lite"/>
    </source>
</evidence>
<dbReference type="InterPro" id="IPR027410">
    <property type="entry name" value="TCP-1-like_intermed_sf"/>
</dbReference>
<dbReference type="GO" id="GO:0042026">
    <property type="term" value="P:protein refolding"/>
    <property type="evidence" value="ECO:0007669"/>
    <property type="project" value="InterPro"/>
</dbReference>
<feature type="compositionally biased region" description="Gly residues" evidence="8">
    <location>
        <begin position="535"/>
        <end position="546"/>
    </location>
</feature>
<keyword evidence="10" id="KW-1185">Reference proteome</keyword>
<dbReference type="NCBIfam" id="NF009488">
    <property type="entry name" value="PRK12850.1"/>
    <property type="match status" value="1"/>
</dbReference>
<reference evidence="10" key="1">
    <citation type="submission" date="2018-05" db="EMBL/GenBank/DDBJ databases">
        <title>Azospirillum thermophila sp. nov., a novel isolated from hot spring.</title>
        <authorList>
            <person name="Zhao Z."/>
        </authorList>
    </citation>
    <scope>NUCLEOTIDE SEQUENCE [LARGE SCALE GENOMIC DNA]</scope>
    <source>
        <strain evidence="10">CFH 70021</strain>
        <plasmid evidence="10">unnamed2</plasmid>
    </source>
</reference>
<evidence type="ECO:0000256" key="4">
    <source>
        <dbReference type="ARBA" id="ARBA00023186"/>
    </source>
</evidence>
<geneLocation type="plasmid" evidence="9 10">
    <name>unnamed2</name>
</geneLocation>
<evidence type="ECO:0000313" key="9">
    <source>
        <dbReference type="EMBL" id="AWK89430.1"/>
    </source>
</evidence>
<dbReference type="InterPro" id="IPR027409">
    <property type="entry name" value="GroEL-like_apical_dom_sf"/>
</dbReference>
<dbReference type="FunFam" id="3.50.7.10:FF:000001">
    <property type="entry name" value="60 kDa chaperonin"/>
    <property type="match status" value="1"/>
</dbReference>
<keyword evidence="5" id="KW-0413">Isomerase</keyword>
<gene>
    <name evidence="9" type="primary">groEL</name>
    <name evidence="9" type="ORF">DEW08_25710</name>
</gene>
<evidence type="ECO:0000256" key="7">
    <source>
        <dbReference type="RuleBase" id="RU000419"/>
    </source>
</evidence>
<dbReference type="OrthoDB" id="9766614at2"/>
<comment type="similarity">
    <text evidence="1 6">Belongs to the chaperonin (HSP60) family.</text>
</comment>
<dbReference type="SUPFAM" id="SSF54849">
    <property type="entry name" value="GroEL-intermediate domain like"/>
    <property type="match status" value="1"/>
</dbReference>
<dbReference type="NCBIfam" id="NF009487">
    <property type="entry name" value="PRK12849.1"/>
    <property type="match status" value="1"/>
</dbReference>
<dbReference type="GO" id="GO:0140662">
    <property type="term" value="F:ATP-dependent protein folding chaperone"/>
    <property type="evidence" value="ECO:0007669"/>
    <property type="project" value="InterPro"/>
</dbReference>
<keyword evidence="2" id="KW-0547">Nucleotide-binding</keyword>
<dbReference type="PRINTS" id="PR00298">
    <property type="entry name" value="CHAPERONIN60"/>
</dbReference>
<dbReference type="InterPro" id="IPR002423">
    <property type="entry name" value="Cpn60/GroEL/TCP-1"/>
</dbReference>
<dbReference type="GO" id="GO:0005524">
    <property type="term" value="F:ATP binding"/>
    <property type="evidence" value="ECO:0007669"/>
    <property type="project" value="UniProtKB-KW"/>
</dbReference>
<keyword evidence="4" id="KW-0143">Chaperone</keyword>
<name>A0A2S2CYF1_9PROT</name>
<proteinExistence type="inferred from homology"/>
<dbReference type="NCBIfam" id="NF000592">
    <property type="entry name" value="PRK00013.1"/>
    <property type="match status" value="1"/>
</dbReference>
<dbReference type="PANTHER" id="PTHR45633">
    <property type="entry name" value="60 KDA HEAT SHOCK PROTEIN, MITOCHONDRIAL"/>
    <property type="match status" value="1"/>
</dbReference>
<dbReference type="AlphaFoldDB" id="A0A2S2CYF1"/>
<dbReference type="SUPFAM" id="SSF52029">
    <property type="entry name" value="GroEL apical domain-like"/>
    <property type="match status" value="1"/>
</dbReference>
<dbReference type="GO" id="GO:0016853">
    <property type="term" value="F:isomerase activity"/>
    <property type="evidence" value="ECO:0007669"/>
    <property type="project" value="UniProtKB-KW"/>
</dbReference>
<comment type="function">
    <text evidence="7">Together with its co-chaperonin GroES, plays an essential role in assisting protein folding. The GroEL-GroES system forms a nano-cage that allows encapsulation of the non-native substrate proteins and provides a physical environment optimized to promote and accelerate protein folding.</text>
</comment>
<dbReference type="RefSeq" id="WP_109332678.1">
    <property type="nucleotide sequence ID" value="NZ_CP029357.1"/>
</dbReference>
<keyword evidence="3" id="KW-0067">ATP-binding</keyword>
<comment type="subunit">
    <text evidence="7">Forms a cylinder of 14 subunits composed of two heptameric rings stacked back-to-back. Interacts with the co-chaperonin GroES.</text>
</comment>
<dbReference type="SUPFAM" id="SSF48592">
    <property type="entry name" value="GroEL equatorial domain-like"/>
    <property type="match status" value="1"/>
</dbReference>
<dbReference type="KEGG" id="azz:DEW08_25710"/>
<dbReference type="Gene3D" id="3.30.260.10">
    <property type="entry name" value="TCP-1-like chaperonin intermediate domain"/>
    <property type="match status" value="1"/>
</dbReference>
<dbReference type="InterPro" id="IPR001844">
    <property type="entry name" value="Cpn60/GroEL"/>
</dbReference>
<dbReference type="EMBL" id="CP029357">
    <property type="protein sequence ID" value="AWK89430.1"/>
    <property type="molecule type" value="Genomic_DNA"/>
</dbReference>
<evidence type="ECO:0000256" key="1">
    <source>
        <dbReference type="ARBA" id="ARBA00006607"/>
    </source>
</evidence>
<evidence type="ECO:0000256" key="6">
    <source>
        <dbReference type="RuleBase" id="RU000418"/>
    </source>
</evidence>
<dbReference type="Pfam" id="PF00118">
    <property type="entry name" value="Cpn60_TCP1"/>
    <property type="match status" value="1"/>
</dbReference>
<keyword evidence="9" id="KW-0614">Plasmid</keyword>
<feature type="region of interest" description="Disordered" evidence="8">
    <location>
        <begin position="526"/>
        <end position="546"/>
    </location>
</feature>
<sequence length="546" mass="56986">MAKMMLHHAEARAALGRGVEKLALAVRGTLGPKGTNAIIDRPIGTPLVSRDGVSIAAEIELPCRFENMGAQVVREVSKQTNDVAGDGTTTATVLANALIQDGIAVLADGHGSVELVEGMDRACEAIVDALRRTARPLAGDRELEQVATVAATDPSLGRLVADALRRVGTEGVIDIEYGLAGAPTALSVLEGMTLDRGFVSHHMATDPSGRSAVLERPHILLTDHKITAAEPMLRLLDLIGRGGRPLLVIADSLAPEVIATLMAVRRDGRGTVVAINPPEFGHWRQAMLEDIAILTGGRVVARDLGGRLDAVTLDDLGSADRIEVTAAATSILRGHGEPGTIRARRELVQRQWEEAPPNIERDKLAQRLAKLTHGTAVIQVGGATPVEQKRTAQLLEDSLAAARAALAEGVVAGGGTALARLSPRLDALAEEATAGQRAGVRLVQRAILQPLACIAANGGLDGADILARLATLPDGTGFDARTGRFTDLFAAGIIDPVKVTGLALQNAVSVAKLILTTHTLIADIPDRDDPTAGPARGGGAEVYGRQ</sequence>
<evidence type="ECO:0000256" key="2">
    <source>
        <dbReference type="ARBA" id="ARBA00022741"/>
    </source>
</evidence>